<dbReference type="Proteomes" id="UP001649381">
    <property type="component" value="Unassembled WGS sequence"/>
</dbReference>
<dbReference type="RefSeq" id="WP_236331990.1">
    <property type="nucleotide sequence ID" value="NZ_JAKIJS010000001.1"/>
</dbReference>
<organism evidence="3 4">
    <name type="scientific">Pseudalkalibacillus berkeleyi</name>
    <dbReference type="NCBI Taxonomy" id="1069813"/>
    <lineage>
        <taxon>Bacteria</taxon>
        <taxon>Bacillati</taxon>
        <taxon>Bacillota</taxon>
        <taxon>Bacilli</taxon>
        <taxon>Bacillales</taxon>
        <taxon>Fictibacillaceae</taxon>
        <taxon>Pseudalkalibacillus</taxon>
    </lineage>
</organism>
<dbReference type="PANTHER" id="PTHR22916:SF3">
    <property type="entry name" value="UDP-GLCNAC:BETAGAL BETA-1,3-N-ACETYLGLUCOSAMINYLTRANSFERASE-LIKE PROTEIN 1"/>
    <property type="match status" value="1"/>
</dbReference>
<accession>A0ABS9GVN6</accession>
<dbReference type="Gene3D" id="3.90.550.10">
    <property type="entry name" value="Spore Coat Polysaccharide Biosynthesis Protein SpsA, Chain A"/>
    <property type="match status" value="1"/>
</dbReference>
<dbReference type="CDD" id="cd00761">
    <property type="entry name" value="Glyco_tranf_GTA_type"/>
    <property type="match status" value="1"/>
</dbReference>
<gene>
    <name evidence="3" type="ORF">L2716_03955</name>
</gene>
<protein>
    <submittedName>
        <fullName evidence="3">Glycosyltransferase family 2 protein</fullName>
    </submittedName>
</protein>
<dbReference type="InterPro" id="IPR029044">
    <property type="entry name" value="Nucleotide-diphossugar_trans"/>
</dbReference>
<dbReference type="SUPFAM" id="SSF53448">
    <property type="entry name" value="Nucleotide-diphospho-sugar transferases"/>
    <property type="match status" value="1"/>
</dbReference>
<evidence type="ECO:0000256" key="1">
    <source>
        <dbReference type="ARBA" id="ARBA00006739"/>
    </source>
</evidence>
<reference evidence="3 4" key="1">
    <citation type="submission" date="2022-01" db="EMBL/GenBank/DDBJ databases">
        <title>Alkalihalobacillus sp. EGI L200015, a novel bacterium isolated from a salt lake sediment.</title>
        <authorList>
            <person name="Gao L."/>
            <person name="Fang B.-Z."/>
            <person name="Li W.-J."/>
        </authorList>
    </citation>
    <scope>NUCLEOTIDE SEQUENCE [LARGE SCALE GENOMIC DNA]</scope>
    <source>
        <strain evidence="3 4">KCTC 12718</strain>
    </source>
</reference>
<dbReference type="EMBL" id="JAKIJS010000001">
    <property type="protein sequence ID" value="MCF6136872.1"/>
    <property type="molecule type" value="Genomic_DNA"/>
</dbReference>
<evidence type="ECO:0000259" key="2">
    <source>
        <dbReference type="Pfam" id="PF00535"/>
    </source>
</evidence>
<proteinExistence type="inferred from homology"/>
<feature type="domain" description="Glycosyltransferase 2-like" evidence="2">
    <location>
        <begin position="6"/>
        <end position="144"/>
    </location>
</feature>
<name>A0ABS9GVN6_9BACL</name>
<comment type="caution">
    <text evidence="3">The sequence shown here is derived from an EMBL/GenBank/DDBJ whole genome shotgun (WGS) entry which is preliminary data.</text>
</comment>
<evidence type="ECO:0000313" key="3">
    <source>
        <dbReference type="EMBL" id="MCF6136872.1"/>
    </source>
</evidence>
<comment type="similarity">
    <text evidence="1">Belongs to the glycosyltransferase 2 family.</text>
</comment>
<evidence type="ECO:0000313" key="4">
    <source>
        <dbReference type="Proteomes" id="UP001649381"/>
    </source>
</evidence>
<sequence>MKDMVTVVIPSYNPGNYLKEAVESVFNQSHQNWELIIVNDASTDDSLLLISDYLKDPRVQVIHNQKNVGQSQSMNIAIRKINTDFFLMLDSDDWLCENSLELLLKETKTVSEEVALIIGNVKVFNENRNFSRSHIVRNPDWGKSFASRYEILKANLFPWQKFYKTEHILEFGGWPIDDPYNGRHAEDLRMFLLLIEKYKYHWIDKVIYNYRLHDTNSTNKRELYADIVEWIVRDALVRWGNKYEPIFMMTGDGYKLVKDLIPK</sequence>
<dbReference type="InterPro" id="IPR001173">
    <property type="entry name" value="Glyco_trans_2-like"/>
</dbReference>
<dbReference type="Pfam" id="PF00535">
    <property type="entry name" value="Glycos_transf_2"/>
    <property type="match status" value="1"/>
</dbReference>
<keyword evidence="4" id="KW-1185">Reference proteome</keyword>
<dbReference type="PANTHER" id="PTHR22916">
    <property type="entry name" value="GLYCOSYLTRANSFERASE"/>
    <property type="match status" value="1"/>
</dbReference>